<evidence type="ECO:0000313" key="12">
    <source>
        <dbReference type="Proteomes" id="UP000294359"/>
    </source>
</evidence>
<feature type="signal peptide" evidence="7">
    <location>
        <begin position="1"/>
        <end position="23"/>
    </location>
</feature>
<protein>
    <submittedName>
        <fullName evidence="10">TonB-dependent receptor</fullName>
    </submittedName>
</protein>
<dbReference type="SUPFAM" id="SSF56935">
    <property type="entry name" value="Porins"/>
    <property type="match status" value="1"/>
</dbReference>
<reference evidence="10" key="1">
    <citation type="journal article" date="2014" name="Int. J. Syst. Evol. Microbiol.">
        <title>Complete genome sequence of Corynebacterium casei LMG S-19264T (=DSM 44701T), isolated from a smear-ripened cheese.</title>
        <authorList>
            <consortium name="US DOE Joint Genome Institute (JGI-PGF)"/>
            <person name="Walter F."/>
            <person name="Albersmeier A."/>
            <person name="Kalinowski J."/>
            <person name="Ruckert C."/>
        </authorList>
    </citation>
    <scope>NUCLEOTIDE SEQUENCE</scope>
    <source>
        <strain evidence="10">KCTC 12344</strain>
    </source>
</reference>
<dbReference type="PANTHER" id="PTHR40980:SF3">
    <property type="entry name" value="TONB-DEPENDENT RECEPTOR-LIKE BETA-BARREL DOMAIN-CONTAINING PROTEIN"/>
    <property type="match status" value="1"/>
</dbReference>
<evidence type="ECO:0000313" key="11">
    <source>
        <dbReference type="EMBL" id="QBQ35380.1"/>
    </source>
</evidence>
<dbReference type="InterPro" id="IPR036942">
    <property type="entry name" value="Beta-barrel_TonB_sf"/>
</dbReference>
<dbReference type="PANTHER" id="PTHR40980">
    <property type="entry name" value="PLUG DOMAIN-CONTAINING PROTEIN"/>
    <property type="match status" value="1"/>
</dbReference>
<evidence type="ECO:0000313" key="13">
    <source>
        <dbReference type="Proteomes" id="UP000619512"/>
    </source>
</evidence>
<keyword evidence="4" id="KW-0998">Cell outer membrane</keyword>
<feature type="domain" description="TonB-dependent receptor plug" evidence="9">
    <location>
        <begin position="104"/>
        <end position="204"/>
    </location>
</feature>
<evidence type="ECO:0000313" key="10">
    <source>
        <dbReference type="EMBL" id="GGZ01261.1"/>
    </source>
</evidence>
<accession>A0A4P7BB77</accession>
<evidence type="ECO:0000256" key="5">
    <source>
        <dbReference type="RuleBase" id="RU003357"/>
    </source>
</evidence>
<dbReference type="Pfam" id="PF00593">
    <property type="entry name" value="TonB_dep_Rec_b-barrel"/>
    <property type="match status" value="1"/>
</dbReference>
<dbReference type="Proteomes" id="UP000294359">
    <property type="component" value="Chromosome"/>
</dbReference>
<dbReference type="InterPro" id="IPR037066">
    <property type="entry name" value="Plug_dom_sf"/>
</dbReference>
<dbReference type="EMBL" id="BMWW01000007">
    <property type="protein sequence ID" value="GGZ01261.1"/>
    <property type="molecule type" value="Genomic_DNA"/>
</dbReference>
<dbReference type="Proteomes" id="UP000619512">
    <property type="component" value="Unassembled WGS sequence"/>
</dbReference>
<dbReference type="OrthoDB" id="5476657at2"/>
<comment type="similarity">
    <text evidence="2 5">Belongs to the TonB-dependent receptor family.</text>
</comment>
<evidence type="ECO:0000256" key="1">
    <source>
        <dbReference type="ARBA" id="ARBA00004442"/>
    </source>
</evidence>
<evidence type="ECO:0000256" key="2">
    <source>
        <dbReference type="ARBA" id="ARBA00009810"/>
    </source>
</evidence>
<dbReference type="RefSeq" id="WP_134383619.1">
    <property type="nucleotide sequence ID" value="NZ_BMWW01000007.1"/>
</dbReference>
<dbReference type="Gene3D" id="2.40.170.20">
    <property type="entry name" value="TonB-dependent receptor, beta-barrel domain"/>
    <property type="match status" value="1"/>
</dbReference>
<dbReference type="EMBL" id="CP038026">
    <property type="protein sequence ID" value="QBQ35380.1"/>
    <property type="molecule type" value="Genomic_DNA"/>
</dbReference>
<dbReference type="Pfam" id="PF07715">
    <property type="entry name" value="Plug"/>
    <property type="match status" value="1"/>
</dbReference>
<feature type="region of interest" description="Disordered" evidence="6">
    <location>
        <begin position="227"/>
        <end position="248"/>
    </location>
</feature>
<dbReference type="InterPro" id="IPR012910">
    <property type="entry name" value="Plug_dom"/>
</dbReference>
<evidence type="ECO:0000259" key="8">
    <source>
        <dbReference type="Pfam" id="PF00593"/>
    </source>
</evidence>
<feature type="region of interest" description="Disordered" evidence="6">
    <location>
        <begin position="27"/>
        <end position="81"/>
    </location>
</feature>
<keyword evidence="3 5" id="KW-0472">Membrane</keyword>
<feature type="compositionally biased region" description="Polar residues" evidence="6">
    <location>
        <begin position="230"/>
        <end position="243"/>
    </location>
</feature>
<dbReference type="AlphaFoldDB" id="A0A4P7BB77"/>
<evidence type="ECO:0000256" key="3">
    <source>
        <dbReference type="ARBA" id="ARBA00023136"/>
    </source>
</evidence>
<feature type="chain" id="PRO_5043568375" evidence="7">
    <location>
        <begin position="24"/>
        <end position="961"/>
    </location>
</feature>
<keyword evidence="10" id="KW-0675">Receptor</keyword>
<comment type="subcellular location">
    <subcellularLocation>
        <location evidence="1 5">Cell outer membrane</location>
    </subcellularLocation>
</comment>
<dbReference type="Gene3D" id="2.170.130.10">
    <property type="entry name" value="TonB-dependent receptor, plug domain"/>
    <property type="match status" value="1"/>
</dbReference>
<evidence type="ECO:0000259" key="9">
    <source>
        <dbReference type="Pfam" id="PF07715"/>
    </source>
</evidence>
<evidence type="ECO:0000256" key="6">
    <source>
        <dbReference type="SAM" id="MobiDB-lite"/>
    </source>
</evidence>
<dbReference type="GO" id="GO:0009279">
    <property type="term" value="C:cell outer membrane"/>
    <property type="evidence" value="ECO:0007669"/>
    <property type="project" value="UniProtKB-SubCell"/>
</dbReference>
<reference evidence="11 12" key="2">
    <citation type="submission" date="2019-03" db="EMBL/GenBank/DDBJ databases">
        <title>Draft Genome Sequences of Six Type Strains of the Genus Massilia.</title>
        <authorList>
            <person name="Miess H."/>
            <person name="Frediansyhah A."/>
            <person name="Gross H."/>
        </authorList>
    </citation>
    <scope>NUCLEOTIDE SEQUENCE [LARGE SCALE GENOMIC DNA]</scope>
    <source>
        <strain evidence="11 12">DSM 17505</strain>
    </source>
</reference>
<feature type="domain" description="TonB-dependent receptor-like beta-barrel" evidence="8">
    <location>
        <begin position="480"/>
        <end position="928"/>
    </location>
</feature>
<keyword evidence="5" id="KW-0798">TonB box</keyword>
<sequence length="961" mass="104825">MNALRIKPICAAVLLLAAGGALAQSLPGAQSQTQPQSQPQQGDAQTAQPTSANGAPQAQDAAGASAQQGTQGSAADPSAAAAAPIATVEVTGIRRSIRSAEQIKRDATQVVDSINAEDIGKFPDRSAGEALQRIAGVQVGRDRGETSSVIIRGLPDVATTLDGNDIFTGRGRRLSYQDLPVQSIAGMDVYKSATANQFEGGIAGAINIRLRAPFDFKGQTVTGYVENRRPQANGSTASETRNSPGGGALYSNRWNTGAGEMGALFDVAYNKEHWAYPVQWNDRPDRIFSVSPDGTATRLNDDQPVAPLRPGDRLGSLQHVGGIYNAGDRERFSGHGVFQWKINPKLEFTTHYLGMGYREEREVDYQLAIVGWTPRLTNVVLGEENAGCATPEGIICPIQSAYAPAARYGNQYEYDPYVATSAWGVKERTNTHFLNFALQYRDGPWSVNSALALTHSKFINDTVIVDQQVPGASANIYNYGADGHGGYNAITTPTSTNPLRDPREFVLRGLVQNWEESTGKQAQWRTDATYKLGQGFVRAVNVGVRLSHRNTEYHSAEGHSDVNPNARPNPVDAFGGSFESLVPGVDRLGGPFLVPSRDFLINQRDAVRAVYGAPAGRVPDDPTRAFEQRERTATIYGSARWQTTLAGMDVSGDAGVRVIRLNRKMQGTVRNGDVFTPIDVSASETNVLPNLSALVGWRENLQSHFSVGKTITRPEFNRLNPAMSLIPPTVNAPGTGDAGNPELDPTKSVNTDATLEYYFPKNGYVQVALFHRKIEGYLLNYTQDEVIGGQTYRITRPQNSGKGTLKGAEFTIQKFFDFLPGFWSGFGAQYNFTMITGDNETRTSINSPTFERTALIDVARRSNNFALLYEGHGITGRLASTHRGSYVEQINEPRFLQNRTVQGQTYVDLSLSYELTKNLTLQFDAINLTKEKYESFVGDASRPRDIRYTPTTYGLALRFKL</sequence>
<dbReference type="InterPro" id="IPR010104">
    <property type="entry name" value="TonB_rcpt_bac"/>
</dbReference>
<organism evidence="10 13">
    <name type="scientific">Pseudoduganella plicata</name>
    <dbReference type="NCBI Taxonomy" id="321984"/>
    <lineage>
        <taxon>Bacteria</taxon>
        <taxon>Pseudomonadati</taxon>
        <taxon>Pseudomonadota</taxon>
        <taxon>Betaproteobacteria</taxon>
        <taxon>Burkholderiales</taxon>
        <taxon>Oxalobacteraceae</taxon>
        <taxon>Telluria group</taxon>
        <taxon>Pseudoduganella</taxon>
    </lineage>
</organism>
<evidence type="ECO:0000256" key="4">
    <source>
        <dbReference type="ARBA" id="ARBA00023237"/>
    </source>
</evidence>
<evidence type="ECO:0000256" key="7">
    <source>
        <dbReference type="SAM" id="SignalP"/>
    </source>
</evidence>
<keyword evidence="7" id="KW-0732">Signal</keyword>
<proteinExistence type="inferred from homology"/>
<keyword evidence="12" id="KW-1185">Reference proteome</keyword>
<gene>
    <name evidence="10" type="primary">cirA</name>
    <name evidence="11" type="ORF">E1742_03770</name>
    <name evidence="10" type="ORF">GCM10007388_38680</name>
</gene>
<dbReference type="NCBIfam" id="TIGR01782">
    <property type="entry name" value="TonB-Xanth-Caul"/>
    <property type="match status" value="1"/>
</dbReference>
<reference evidence="10" key="3">
    <citation type="submission" date="2022-12" db="EMBL/GenBank/DDBJ databases">
        <authorList>
            <person name="Sun Q."/>
            <person name="Kim S."/>
        </authorList>
    </citation>
    <scope>NUCLEOTIDE SEQUENCE</scope>
    <source>
        <strain evidence="10">KCTC 12344</strain>
    </source>
</reference>
<dbReference type="InterPro" id="IPR000531">
    <property type="entry name" value="Beta-barrel_TonB"/>
</dbReference>
<name>A0A4P7BB77_9BURK</name>